<accession>A0A0K9Z005</accession>
<dbReference type="EMBL" id="BJON01000006">
    <property type="protein sequence ID" value="GED68090.1"/>
    <property type="molecule type" value="Genomic_DNA"/>
</dbReference>
<evidence type="ECO:0000313" key="4">
    <source>
        <dbReference type="Proteomes" id="UP000036834"/>
    </source>
</evidence>
<gene>
    <name evidence="3" type="ORF">ADS79_01045</name>
    <name evidence="2" type="ORF">BRE01_17920</name>
</gene>
<organism evidence="3 4">
    <name type="scientific">Brevibacillus reuszeri</name>
    <dbReference type="NCBI Taxonomy" id="54915"/>
    <lineage>
        <taxon>Bacteria</taxon>
        <taxon>Bacillati</taxon>
        <taxon>Bacillota</taxon>
        <taxon>Bacilli</taxon>
        <taxon>Bacillales</taxon>
        <taxon>Paenibacillaceae</taxon>
        <taxon>Brevibacillus</taxon>
    </lineage>
</organism>
<evidence type="ECO:0000313" key="5">
    <source>
        <dbReference type="Proteomes" id="UP000319578"/>
    </source>
</evidence>
<evidence type="ECO:0000313" key="3">
    <source>
        <dbReference type="EMBL" id="KNB74323.1"/>
    </source>
</evidence>
<evidence type="ECO:0000259" key="1">
    <source>
        <dbReference type="Pfam" id="PF06439"/>
    </source>
</evidence>
<comment type="caution">
    <text evidence="3">The sequence shown here is derived from an EMBL/GenBank/DDBJ whole genome shotgun (WGS) entry which is preliminary data.</text>
</comment>
<proteinExistence type="predicted"/>
<dbReference type="GO" id="GO:0016787">
    <property type="term" value="F:hydrolase activity"/>
    <property type="evidence" value="ECO:0007669"/>
    <property type="project" value="InterPro"/>
</dbReference>
<feature type="domain" description="3-keto-alpha-glucoside-1,2-lyase/3-keto-2-hydroxy-glucal hydratase" evidence="1">
    <location>
        <begin position="956"/>
        <end position="1095"/>
    </location>
</feature>
<dbReference type="AlphaFoldDB" id="A0A0K9Z005"/>
<reference evidence="3" key="2">
    <citation type="submission" date="2015-07" db="EMBL/GenBank/DDBJ databases">
        <title>MeaNS - Measles Nucleotide Surveillance Program.</title>
        <authorList>
            <person name="Tran T."/>
            <person name="Druce J."/>
        </authorList>
    </citation>
    <scope>NUCLEOTIDE SEQUENCE</scope>
    <source>
        <strain evidence="3">DSM 9887</strain>
    </source>
</reference>
<dbReference type="Proteomes" id="UP000036834">
    <property type="component" value="Unassembled WGS sequence"/>
</dbReference>
<protein>
    <recommendedName>
        <fullName evidence="1">3-keto-alpha-glucoside-1,2-lyase/3-keto-2-hydroxy-glucal hydratase domain-containing protein</fullName>
    </recommendedName>
</protein>
<dbReference type="PATRIC" id="fig|54915.3.peg.5354"/>
<dbReference type="EMBL" id="LGIQ01000002">
    <property type="protein sequence ID" value="KNB74323.1"/>
    <property type="molecule type" value="Genomic_DNA"/>
</dbReference>
<dbReference type="Pfam" id="PF06439">
    <property type="entry name" value="3keto-disac_hyd"/>
    <property type="match status" value="1"/>
</dbReference>
<dbReference type="InterPro" id="IPR010496">
    <property type="entry name" value="AL/BT2_dom"/>
</dbReference>
<dbReference type="Proteomes" id="UP000319578">
    <property type="component" value="Unassembled WGS sequence"/>
</dbReference>
<dbReference type="OrthoDB" id="2481087at2"/>
<sequence>MTMISTLAAYQFRLADHYASLRKYIGKVTFTAPPSRSYSFVYIPYGRNSSILMLDYLIANRKSMPADVQESLEEMIRYDTRPANPMELVVVSDRPSIKESSLFEEAPDADRIIRSPLQVARQIHFSDRLKSVKLDKFNPATMSVRLDKDQLYIDLPKDNAVRTSSAKASIMKKQGQGNRTDLFRANPINQLLTGERPSILDLLVMDKRSEGKRVFLAPMTVHHERGAGTRFSSRDLFIDISTGQAIRITDHPLFVDQNNHVAKRHVHFRLTSHLIQLFERLRAKTTTVLRDMDWAYLKARQYESMLHFLDDASRFEKQDLMIQHVMNAHRTDNQIGSVFHDRFSGYRHFLNALSINADTKQGSRAYKQDLVVNSSQLRANRPIQAIASLLIDFAKGQRHYITDLAILSSRLSGQRTIQTDASLLTYFEQSLRIQNEPLFIPRTLYSSQREKISRLWTPQPFQYGQKQLSRPSSIRFDDMRGDRNPFRVTHLWERNREIDYSGSKAPKPSFLSSDEEIYSSLDSIRQGILDDELIAHIQNSRDASLEEIMLALVTRERDSIIAEEIILATILREMPAHILEDILASKEFPSYLMDEMIFASRFSDGQSIVEVLIEWALTQKSFAAQIDEEFISGVRTRIQALIDSDVMIATTSKEHPGILSFDTLQSTRPSEVTSHIDDGLTGDQEASPSYLEEDIVGEDEFRPAVLSIKHPFGYMDPDPSYLFEDQDADKSQHPSELDEPVTGLLRSRLTELCSGYLFGTSPHERTSYILELYELAESCSRTGEILDDEWTKYALLALEQAIVHEQMFAYNPEAASVLFESILGFKQPDPAVVNIDWIASDQKRAASLITEIVGKKELADAILMEYLLGQKERQKGHLEQPIFSVHDFKKAWMDRIEEVGQGFIFDYSNDILEAEHDPEHWSGGFAVPEAYDPHDPFNEYYPWTTDLNALALGQDDWKRFGSGKWELDPLQGKFISTSGSSGMGGYYRNDFTYTDYQFEVNFKVDNPLEDDTAGIIFKYLNDRNYWMFVVSGGTARGMARPMQLFKVENGISTLYATPMNPFAWEKGKWYTLRVIVTGNRIRVWVDYNLQYDFTD</sequence>
<name>A0A0K9Z005_9BACL</name>
<keyword evidence="5" id="KW-1185">Reference proteome</keyword>
<reference evidence="2 5" key="3">
    <citation type="submission" date="2019-06" db="EMBL/GenBank/DDBJ databases">
        <title>Whole genome shotgun sequence of Brevibacillus reuszeri NBRC 15719.</title>
        <authorList>
            <person name="Hosoyama A."/>
            <person name="Uohara A."/>
            <person name="Ohji S."/>
            <person name="Ichikawa N."/>
        </authorList>
    </citation>
    <scope>NUCLEOTIDE SEQUENCE [LARGE SCALE GENOMIC DNA]</scope>
    <source>
        <strain evidence="2 5">NBRC 15719</strain>
    </source>
</reference>
<dbReference type="STRING" id="54915.ADS79_01045"/>
<dbReference type="Gene3D" id="2.60.120.560">
    <property type="entry name" value="Exo-inulinase, domain 1"/>
    <property type="match status" value="1"/>
</dbReference>
<reference evidence="4" key="1">
    <citation type="submission" date="2015-07" db="EMBL/GenBank/DDBJ databases">
        <title>Genome sequencing project for genomic taxonomy and phylogenomics of Bacillus-like bacteria.</title>
        <authorList>
            <person name="Liu B."/>
            <person name="Wang J."/>
            <person name="Zhu Y."/>
            <person name="Liu G."/>
            <person name="Chen Q."/>
            <person name="Chen Z."/>
            <person name="Lan J."/>
            <person name="Che J."/>
            <person name="Ge C."/>
            <person name="Shi H."/>
            <person name="Pan Z."/>
            <person name="Liu X."/>
        </authorList>
    </citation>
    <scope>NUCLEOTIDE SEQUENCE [LARGE SCALE GENOMIC DNA]</scope>
    <source>
        <strain evidence="4">DSM 9887</strain>
    </source>
</reference>
<evidence type="ECO:0000313" key="2">
    <source>
        <dbReference type="EMBL" id="GED68090.1"/>
    </source>
</evidence>